<feature type="transmembrane region" description="Helical" evidence="3">
    <location>
        <begin position="391"/>
        <end position="415"/>
    </location>
</feature>
<reference evidence="6" key="1">
    <citation type="journal article" date="2014" name="Genome Announc.">
        <title>Draft genome sequence of Colletotrichum sublineola, a destructive pathogen of cultivated sorghum.</title>
        <authorList>
            <person name="Baroncelli R."/>
            <person name="Sanz-Martin J.M."/>
            <person name="Rech G.E."/>
            <person name="Sukno S.A."/>
            <person name="Thon M.R."/>
        </authorList>
    </citation>
    <scope>NUCLEOTIDE SEQUENCE [LARGE SCALE GENOMIC DNA]</scope>
    <source>
        <strain evidence="6">TX430BB</strain>
    </source>
</reference>
<keyword evidence="3" id="KW-1133">Transmembrane helix</keyword>
<accession>A0A066XIC2</accession>
<keyword evidence="6" id="KW-1185">Reference proteome</keyword>
<feature type="transmembrane region" description="Helical" evidence="3">
    <location>
        <begin position="161"/>
        <end position="179"/>
    </location>
</feature>
<feature type="domain" description="Major facilitator superfamily (MFS) profile" evidence="4">
    <location>
        <begin position="263"/>
        <end position="476"/>
    </location>
</feature>
<dbReference type="Gene3D" id="1.20.1250.20">
    <property type="entry name" value="MFS general substrate transporter like domains"/>
    <property type="match status" value="2"/>
</dbReference>
<keyword evidence="3" id="KW-0472">Membrane</keyword>
<dbReference type="PANTHER" id="PTHR11360">
    <property type="entry name" value="MONOCARBOXYLATE TRANSPORTER"/>
    <property type="match status" value="1"/>
</dbReference>
<dbReference type="PROSITE" id="PS50850">
    <property type="entry name" value="MFS"/>
    <property type="match status" value="1"/>
</dbReference>
<evidence type="ECO:0000313" key="6">
    <source>
        <dbReference type="Proteomes" id="UP000027238"/>
    </source>
</evidence>
<feature type="transmembrane region" description="Helical" evidence="3">
    <location>
        <begin position="222"/>
        <end position="241"/>
    </location>
</feature>
<dbReference type="InterPro" id="IPR020846">
    <property type="entry name" value="MFS_dom"/>
</dbReference>
<feature type="transmembrane region" description="Helical" evidence="3">
    <location>
        <begin position="351"/>
        <end position="371"/>
    </location>
</feature>
<proteinExistence type="inferred from homology"/>
<dbReference type="Proteomes" id="UP000027238">
    <property type="component" value="Unassembled WGS sequence"/>
</dbReference>
<evidence type="ECO:0000313" key="5">
    <source>
        <dbReference type="EMBL" id="KDN67414.1"/>
    </source>
</evidence>
<dbReference type="EMBL" id="JMSE01000816">
    <property type="protein sequence ID" value="KDN67414.1"/>
    <property type="molecule type" value="Genomic_DNA"/>
</dbReference>
<evidence type="ECO:0000256" key="1">
    <source>
        <dbReference type="ARBA" id="ARBA00004141"/>
    </source>
</evidence>
<evidence type="ECO:0000256" key="3">
    <source>
        <dbReference type="SAM" id="Phobius"/>
    </source>
</evidence>
<organism evidence="5 6">
    <name type="scientific">Colletotrichum sublineola</name>
    <name type="common">Sorghum anthracnose fungus</name>
    <dbReference type="NCBI Taxonomy" id="1173701"/>
    <lineage>
        <taxon>Eukaryota</taxon>
        <taxon>Fungi</taxon>
        <taxon>Dikarya</taxon>
        <taxon>Ascomycota</taxon>
        <taxon>Pezizomycotina</taxon>
        <taxon>Sordariomycetes</taxon>
        <taxon>Hypocreomycetidae</taxon>
        <taxon>Glomerellales</taxon>
        <taxon>Glomerellaceae</taxon>
        <taxon>Colletotrichum</taxon>
        <taxon>Colletotrichum graminicola species complex</taxon>
    </lineage>
</organism>
<dbReference type="AlphaFoldDB" id="A0A066XIC2"/>
<evidence type="ECO:0000256" key="2">
    <source>
        <dbReference type="ARBA" id="ARBA00006727"/>
    </source>
</evidence>
<name>A0A066XIC2_COLSU</name>
<dbReference type="PANTHER" id="PTHR11360:SF287">
    <property type="entry name" value="MFS MONOCARBOXYLATE TRANSPORTER"/>
    <property type="match status" value="1"/>
</dbReference>
<gene>
    <name evidence="5" type="ORF">CSUB01_11673</name>
</gene>
<dbReference type="InterPro" id="IPR011701">
    <property type="entry name" value="MFS"/>
</dbReference>
<feature type="transmembrane region" description="Helical" evidence="3">
    <location>
        <begin position="191"/>
        <end position="210"/>
    </location>
</feature>
<feature type="transmembrane region" description="Helical" evidence="3">
    <location>
        <begin position="300"/>
        <end position="320"/>
    </location>
</feature>
<evidence type="ECO:0000259" key="4">
    <source>
        <dbReference type="PROSITE" id="PS50850"/>
    </source>
</evidence>
<feature type="transmembrane region" description="Helical" evidence="3">
    <location>
        <begin position="132"/>
        <end position="149"/>
    </location>
</feature>
<dbReference type="eggNOG" id="KOG2504">
    <property type="taxonomic scope" value="Eukaryota"/>
</dbReference>
<feature type="transmembrane region" description="Helical" evidence="3">
    <location>
        <begin position="262"/>
        <end position="280"/>
    </location>
</feature>
<comment type="similarity">
    <text evidence="2">Belongs to the major facilitator superfamily. Monocarboxylate porter (TC 2.A.1.13) family.</text>
</comment>
<comment type="caution">
    <text evidence="5">The sequence shown here is derived from an EMBL/GenBank/DDBJ whole genome shotgun (WGS) entry which is preliminary data.</text>
</comment>
<dbReference type="OrthoDB" id="2213137at2759"/>
<feature type="transmembrane region" description="Helical" evidence="3">
    <location>
        <begin position="435"/>
        <end position="454"/>
    </location>
</feature>
<comment type="subcellular location">
    <subcellularLocation>
        <location evidence="1">Membrane</location>
        <topology evidence="1">Multi-pass membrane protein</topology>
    </subcellularLocation>
</comment>
<dbReference type="OMA" id="THRIATM"/>
<dbReference type="InterPro" id="IPR036259">
    <property type="entry name" value="MFS_trans_sf"/>
</dbReference>
<feature type="transmembrane region" description="Helical" evidence="3">
    <location>
        <begin position="327"/>
        <end position="345"/>
    </location>
</feature>
<protein>
    <submittedName>
        <fullName evidence="5">Putative Mch2p</fullName>
    </submittedName>
</protein>
<dbReference type="HOGENOM" id="CLU_001265_1_2_1"/>
<dbReference type="Pfam" id="PF07690">
    <property type="entry name" value="MFS_1"/>
    <property type="match status" value="1"/>
</dbReference>
<keyword evidence="3" id="KW-0812">Transmembrane</keyword>
<dbReference type="GO" id="GO:0016020">
    <property type="term" value="C:membrane"/>
    <property type="evidence" value="ECO:0007669"/>
    <property type="project" value="UniProtKB-SubCell"/>
</dbReference>
<dbReference type="SUPFAM" id="SSF103473">
    <property type="entry name" value="MFS general substrate transporter"/>
    <property type="match status" value="1"/>
</dbReference>
<feature type="transmembrane region" description="Helical" evidence="3">
    <location>
        <begin position="46"/>
        <end position="71"/>
    </location>
</feature>
<sequence>MAPSNVDPIDRGERRHKNEATLDSSVLALTPENSVPEDLPPRDSGIAAWSLLASLSFILMITWGFGSASGVFREYYFKHPPMAGNQLVASIGVMIVLKLLINSDSYEQGILQIMSPLLLRFLGRRPHQRKTMMWAGMALVAASSIGAAFSKTPLQVIMTQGLLYGIGSGLLFAPSMSFIDEWFLERRGLANGLFFGSNNIAAAGFSPVFSLVLERWGPRTVLTAWAILAASVISLCILFVRPRLTKYDETTAEVSWGSFKKPLFWLFALSMTLQGLANFLPAAYLPSYATDVGVPTTQGALLITYLSLSGMIGQSLLGALTDAVGALIPLLLSTLVSTFAIVVLWGLGQAYWTMVLLSILFGAFSFSFVVLRSHMAAAVVGDQDHPNDELVVSGALLSIRGLAAVASGYIGAAVVASGENLGVQPGFGAGKWRPLIITLGVLMFGATVGALGFLKKERRMIKVAKKDDRETRSPQN</sequence>
<dbReference type="GO" id="GO:0022857">
    <property type="term" value="F:transmembrane transporter activity"/>
    <property type="evidence" value="ECO:0007669"/>
    <property type="project" value="InterPro"/>
</dbReference>
<dbReference type="InterPro" id="IPR050327">
    <property type="entry name" value="Proton-linked_MCT"/>
</dbReference>